<accession>A0A1I6BEF8</accession>
<dbReference type="GO" id="GO:0000160">
    <property type="term" value="P:phosphorelay signal transduction system"/>
    <property type="evidence" value="ECO:0007669"/>
    <property type="project" value="InterPro"/>
</dbReference>
<dbReference type="Gene3D" id="3.40.50.2300">
    <property type="match status" value="1"/>
</dbReference>
<dbReference type="OrthoDB" id="9797341at2"/>
<comment type="caution">
    <text evidence="2">Lacks conserved residue(s) required for the propagation of feature annotation.</text>
</comment>
<dbReference type="InterPro" id="IPR039420">
    <property type="entry name" value="WalR-like"/>
</dbReference>
<protein>
    <submittedName>
        <fullName evidence="6">DNA-binding response regulator, NarL/FixJ family, contains REC and HTH domains</fullName>
    </submittedName>
</protein>
<keyword evidence="7" id="KW-1185">Reference proteome</keyword>
<sequence length="215" mass="21707">MIRVLVAEPDAAARARRRTQLAGQPGLAVVGEATRARHVVAQLAATPADVLLWHGALGDAAGLDPVRAAHPAVRVLVLGQADRLDRAARLLAAGAAGGVLADAAGAELAQGIRTVAAGRRFVGPSLGLAAWRAAHPAGAPGPSAPPPPGGGAGLSKRETQVLQLVAAGCSNAEIAAQLFTSRRTVETHRQNLRAKTGCVNTAALVRYAVRAGLLG</sequence>
<dbReference type="SUPFAM" id="SSF46894">
    <property type="entry name" value="C-terminal effector domain of the bipartite response regulators"/>
    <property type="match status" value="1"/>
</dbReference>
<dbReference type="PANTHER" id="PTHR43214:SF43">
    <property type="entry name" value="TWO-COMPONENT RESPONSE REGULATOR"/>
    <property type="match status" value="1"/>
</dbReference>
<dbReference type="PRINTS" id="PR00038">
    <property type="entry name" value="HTHLUXR"/>
</dbReference>
<dbReference type="InterPro" id="IPR016032">
    <property type="entry name" value="Sig_transdc_resp-reg_C-effctor"/>
</dbReference>
<organism evidence="6 7">
    <name type="scientific">Hymenobacter arizonensis</name>
    <name type="common">Siccationidurans arizonensis</name>
    <dbReference type="NCBI Taxonomy" id="1227077"/>
    <lineage>
        <taxon>Bacteria</taxon>
        <taxon>Pseudomonadati</taxon>
        <taxon>Bacteroidota</taxon>
        <taxon>Cytophagia</taxon>
        <taxon>Cytophagales</taxon>
        <taxon>Hymenobacteraceae</taxon>
        <taxon>Hymenobacter</taxon>
    </lineage>
</organism>
<keyword evidence="1 6" id="KW-0238">DNA-binding</keyword>
<dbReference type="SMART" id="SM00421">
    <property type="entry name" value="HTH_LUXR"/>
    <property type="match status" value="1"/>
</dbReference>
<evidence type="ECO:0000313" key="7">
    <source>
        <dbReference type="Proteomes" id="UP000199029"/>
    </source>
</evidence>
<feature type="region of interest" description="Disordered" evidence="3">
    <location>
        <begin position="135"/>
        <end position="155"/>
    </location>
</feature>
<dbReference type="Proteomes" id="UP000199029">
    <property type="component" value="Unassembled WGS sequence"/>
</dbReference>
<evidence type="ECO:0000313" key="6">
    <source>
        <dbReference type="EMBL" id="SFQ79352.1"/>
    </source>
</evidence>
<dbReference type="PANTHER" id="PTHR43214">
    <property type="entry name" value="TWO-COMPONENT RESPONSE REGULATOR"/>
    <property type="match status" value="1"/>
</dbReference>
<dbReference type="PROSITE" id="PS50043">
    <property type="entry name" value="HTH_LUXR_2"/>
    <property type="match status" value="1"/>
</dbReference>
<reference evidence="7" key="1">
    <citation type="submission" date="2016-10" db="EMBL/GenBank/DDBJ databases">
        <authorList>
            <person name="Varghese N."/>
            <person name="Submissions S."/>
        </authorList>
    </citation>
    <scope>NUCLEOTIDE SEQUENCE [LARGE SCALE GENOMIC DNA]</scope>
    <source>
        <strain evidence="7">OR362-8,ATCC BAA-1266,JCM 13504</strain>
    </source>
</reference>
<gene>
    <name evidence="6" type="ORF">SAMN04515668_4431</name>
</gene>
<dbReference type="PROSITE" id="PS50110">
    <property type="entry name" value="RESPONSE_REGULATORY"/>
    <property type="match status" value="1"/>
</dbReference>
<feature type="domain" description="HTH luxR-type" evidence="4">
    <location>
        <begin position="147"/>
        <end position="212"/>
    </location>
</feature>
<dbReference type="InterPro" id="IPR000792">
    <property type="entry name" value="Tscrpt_reg_LuxR_C"/>
</dbReference>
<dbReference type="GO" id="GO:0003677">
    <property type="term" value="F:DNA binding"/>
    <property type="evidence" value="ECO:0007669"/>
    <property type="project" value="UniProtKB-KW"/>
</dbReference>
<evidence type="ECO:0000256" key="2">
    <source>
        <dbReference type="PROSITE-ProRule" id="PRU00169"/>
    </source>
</evidence>
<evidence type="ECO:0000259" key="5">
    <source>
        <dbReference type="PROSITE" id="PS50110"/>
    </source>
</evidence>
<evidence type="ECO:0000256" key="3">
    <source>
        <dbReference type="SAM" id="MobiDB-lite"/>
    </source>
</evidence>
<dbReference type="Pfam" id="PF00196">
    <property type="entry name" value="GerE"/>
    <property type="match status" value="1"/>
</dbReference>
<feature type="domain" description="Response regulatory" evidence="5">
    <location>
        <begin position="3"/>
        <end position="116"/>
    </location>
</feature>
<dbReference type="InterPro" id="IPR001789">
    <property type="entry name" value="Sig_transdc_resp-reg_receiver"/>
</dbReference>
<evidence type="ECO:0000256" key="1">
    <source>
        <dbReference type="ARBA" id="ARBA00023125"/>
    </source>
</evidence>
<dbReference type="SUPFAM" id="SSF52172">
    <property type="entry name" value="CheY-like"/>
    <property type="match status" value="1"/>
</dbReference>
<dbReference type="EMBL" id="FOXS01000008">
    <property type="protein sequence ID" value="SFQ79352.1"/>
    <property type="molecule type" value="Genomic_DNA"/>
</dbReference>
<dbReference type="GO" id="GO:0006355">
    <property type="term" value="P:regulation of DNA-templated transcription"/>
    <property type="evidence" value="ECO:0007669"/>
    <property type="project" value="InterPro"/>
</dbReference>
<proteinExistence type="predicted"/>
<name>A0A1I6BEF8_HYMAR</name>
<dbReference type="AlphaFoldDB" id="A0A1I6BEF8"/>
<dbReference type="InterPro" id="IPR011006">
    <property type="entry name" value="CheY-like_superfamily"/>
</dbReference>
<dbReference type="CDD" id="cd06170">
    <property type="entry name" value="LuxR_C_like"/>
    <property type="match status" value="1"/>
</dbReference>
<dbReference type="RefSeq" id="WP_092678379.1">
    <property type="nucleotide sequence ID" value="NZ_FOXS01000008.1"/>
</dbReference>
<evidence type="ECO:0000259" key="4">
    <source>
        <dbReference type="PROSITE" id="PS50043"/>
    </source>
</evidence>
<dbReference type="STRING" id="1227077.SAMN04515668_4431"/>